<feature type="chain" id="PRO_5038977857" evidence="6">
    <location>
        <begin position="22"/>
        <end position="427"/>
    </location>
</feature>
<dbReference type="Pfam" id="PF13416">
    <property type="entry name" value="SBP_bac_8"/>
    <property type="match status" value="1"/>
</dbReference>
<organism evidence="7 8">
    <name type="scientific">Ruminococcus difficilis</name>
    <dbReference type="NCBI Taxonomy" id="2763069"/>
    <lineage>
        <taxon>Bacteria</taxon>
        <taxon>Bacillati</taxon>
        <taxon>Bacillota</taxon>
        <taxon>Clostridia</taxon>
        <taxon>Eubacteriales</taxon>
        <taxon>Oscillospiraceae</taxon>
        <taxon>Ruminococcus</taxon>
    </lineage>
</organism>
<evidence type="ECO:0000313" key="8">
    <source>
        <dbReference type="Proteomes" id="UP000633365"/>
    </source>
</evidence>
<keyword evidence="2" id="KW-0813">Transport</keyword>
<protein>
    <submittedName>
        <fullName evidence="7">Spermidine/putrescine ABC transporter substrate-binding protein</fullName>
    </submittedName>
</protein>
<dbReference type="InterPro" id="IPR001188">
    <property type="entry name" value="Sperm_putr-bd"/>
</dbReference>
<comment type="caution">
    <text evidence="7">The sequence shown here is derived from an EMBL/GenBank/DDBJ whole genome shotgun (WGS) entry which is preliminary data.</text>
</comment>
<dbReference type="Gene3D" id="3.40.190.10">
    <property type="entry name" value="Periplasmic binding protein-like II"/>
    <property type="match status" value="2"/>
</dbReference>
<dbReference type="PANTHER" id="PTHR30222">
    <property type="entry name" value="SPERMIDINE/PUTRESCINE-BINDING PERIPLASMIC PROTEIN"/>
    <property type="match status" value="1"/>
</dbReference>
<evidence type="ECO:0000256" key="2">
    <source>
        <dbReference type="ARBA" id="ARBA00022448"/>
    </source>
</evidence>
<dbReference type="GO" id="GO:0015846">
    <property type="term" value="P:polyamine transport"/>
    <property type="evidence" value="ECO:0007669"/>
    <property type="project" value="InterPro"/>
</dbReference>
<dbReference type="PROSITE" id="PS51257">
    <property type="entry name" value="PROKAR_LIPOPROTEIN"/>
    <property type="match status" value="1"/>
</dbReference>
<keyword evidence="5" id="KW-0472">Membrane</keyword>
<feature type="transmembrane region" description="Helical" evidence="5">
    <location>
        <begin position="390"/>
        <end position="414"/>
    </location>
</feature>
<dbReference type="GO" id="GO:0042597">
    <property type="term" value="C:periplasmic space"/>
    <property type="evidence" value="ECO:0007669"/>
    <property type="project" value="UniProtKB-SubCell"/>
</dbReference>
<accession>A0A934WSN5</accession>
<evidence type="ECO:0000256" key="6">
    <source>
        <dbReference type="SAM" id="SignalP"/>
    </source>
</evidence>
<dbReference type="AlphaFoldDB" id="A0A934WSN5"/>
<dbReference type="EMBL" id="JAEQMG010000117">
    <property type="protein sequence ID" value="MBK6089194.1"/>
    <property type="molecule type" value="Genomic_DNA"/>
</dbReference>
<evidence type="ECO:0000256" key="5">
    <source>
        <dbReference type="SAM" id="Phobius"/>
    </source>
</evidence>
<keyword evidence="3 6" id="KW-0732">Signal</keyword>
<keyword evidence="4" id="KW-0574">Periplasm</keyword>
<sequence>MRKLVSIFLVLLMLGSIFLFAACGSSKSADGEEEEENESAGFQGEVNVYNWGEYVDPGDDGGIDVIKEFEDTYHIKVNYTNFETNEELYNVLTNSNSTYDVIFPSDYMVSRLREEGMLAKIDFSNIPNYKYIDERFKNMAYDPDNEYSVPYSWNFVAIGYNADMIEEGSVTGFKDLWDPKYKDDGILMFNNSRDAMAIAMQLCDPPIDPGAESFTREDIDRATEKLIEQKAVLKKYVMDQVFAEMEGNQSGICAYYAGDIYTMMLNNENLDYCLPEEGSNLFNDAMCIPATCKNKENAELFINFMCEPRIAAANSEYITYGTPNTAALDLIDEDMLESELINPPQEYLDKCYTFSNIDDDIYGYMQKRFVEACSASAEINEVEKKTVNPAAVWAVGVILALVIIATLIIIILDIRRAVKNRGRINKI</sequence>
<keyword evidence="5" id="KW-1133">Transmembrane helix</keyword>
<keyword evidence="5" id="KW-0812">Transmembrane</keyword>
<dbReference type="RefSeq" id="WP_201427986.1">
    <property type="nucleotide sequence ID" value="NZ_JAEQMG010000117.1"/>
</dbReference>
<keyword evidence="8" id="KW-1185">Reference proteome</keyword>
<evidence type="ECO:0000256" key="4">
    <source>
        <dbReference type="ARBA" id="ARBA00022764"/>
    </source>
</evidence>
<evidence type="ECO:0000313" key="7">
    <source>
        <dbReference type="EMBL" id="MBK6089194.1"/>
    </source>
</evidence>
<feature type="signal peptide" evidence="6">
    <location>
        <begin position="1"/>
        <end position="21"/>
    </location>
</feature>
<proteinExistence type="predicted"/>
<dbReference type="Proteomes" id="UP000633365">
    <property type="component" value="Unassembled WGS sequence"/>
</dbReference>
<dbReference type="PANTHER" id="PTHR30222:SF17">
    <property type="entry name" value="SPERMIDINE_PUTRESCINE-BINDING PERIPLASMIC PROTEIN"/>
    <property type="match status" value="1"/>
</dbReference>
<evidence type="ECO:0000256" key="1">
    <source>
        <dbReference type="ARBA" id="ARBA00004418"/>
    </source>
</evidence>
<dbReference type="InterPro" id="IPR006059">
    <property type="entry name" value="SBP"/>
</dbReference>
<comment type="subcellular location">
    <subcellularLocation>
        <location evidence="1">Periplasm</location>
    </subcellularLocation>
</comment>
<dbReference type="CDD" id="cd13590">
    <property type="entry name" value="PBP2_PotD_PotF_like"/>
    <property type="match status" value="1"/>
</dbReference>
<dbReference type="SUPFAM" id="SSF53850">
    <property type="entry name" value="Periplasmic binding protein-like II"/>
    <property type="match status" value="1"/>
</dbReference>
<name>A0A934WSN5_9FIRM</name>
<reference evidence="7" key="1">
    <citation type="submission" date="2021-01" db="EMBL/GenBank/DDBJ databases">
        <title>Genome public.</title>
        <authorList>
            <person name="Liu C."/>
            <person name="Sun Q."/>
        </authorList>
    </citation>
    <scope>NUCLEOTIDE SEQUENCE</scope>
    <source>
        <strain evidence="7">M6</strain>
    </source>
</reference>
<gene>
    <name evidence="7" type="ORF">JKK62_11180</name>
</gene>
<dbReference type="GO" id="GO:0019808">
    <property type="term" value="F:polyamine binding"/>
    <property type="evidence" value="ECO:0007669"/>
    <property type="project" value="InterPro"/>
</dbReference>
<dbReference type="PRINTS" id="PR00909">
    <property type="entry name" value="SPERMDNBNDNG"/>
</dbReference>
<evidence type="ECO:0000256" key="3">
    <source>
        <dbReference type="ARBA" id="ARBA00022729"/>
    </source>
</evidence>